<proteinExistence type="predicted"/>
<accession>A0A5S9YB58</accession>
<dbReference type="Proteomes" id="UP000434276">
    <property type="component" value="Unassembled WGS sequence"/>
</dbReference>
<evidence type="ECO:0000256" key="1">
    <source>
        <dbReference type="SAM" id="MobiDB-lite"/>
    </source>
</evidence>
<reference evidence="2 3" key="1">
    <citation type="submission" date="2019-12" db="EMBL/GenBank/DDBJ databases">
        <authorList>
            <person name="Jiao W.-B."/>
            <person name="Schneeberger K."/>
        </authorList>
    </citation>
    <scope>NUCLEOTIDE SEQUENCE [LARGE SCALE GENOMIC DNA]</scope>
    <source>
        <strain evidence="3">cv. C24</strain>
    </source>
</reference>
<evidence type="ECO:0000313" key="3">
    <source>
        <dbReference type="Proteomes" id="UP000434276"/>
    </source>
</evidence>
<feature type="compositionally biased region" description="Polar residues" evidence="1">
    <location>
        <begin position="1"/>
        <end position="11"/>
    </location>
</feature>
<dbReference type="OrthoDB" id="1107178at2759"/>
<gene>
    <name evidence="2" type="ORF">C24_LOCUS24500</name>
</gene>
<feature type="region of interest" description="Disordered" evidence="1">
    <location>
        <begin position="1"/>
        <end position="30"/>
    </location>
</feature>
<feature type="region of interest" description="Disordered" evidence="1">
    <location>
        <begin position="93"/>
        <end position="168"/>
    </location>
</feature>
<protein>
    <submittedName>
        <fullName evidence="2">Uncharacterized protein</fullName>
    </submittedName>
</protein>
<dbReference type="EMBL" id="CACSHJ010000096">
    <property type="protein sequence ID" value="CAA0407527.1"/>
    <property type="molecule type" value="Genomic_DNA"/>
</dbReference>
<organism evidence="2 3">
    <name type="scientific">Arabidopsis thaliana</name>
    <name type="common">Mouse-ear cress</name>
    <dbReference type="NCBI Taxonomy" id="3702"/>
    <lineage>
        <taxon>Eukaryota</taxon>
        <taxon>Viridiplantae</taxon>
        <taxon>Streptophyta</taxon>
        <taxon>Embryophyta</taxon>
        <taxon>Tracheophyta</taxon>
        <taxon>Spermatophyta</taxon>
        <taxon>Magnoliopsida</taxon>
        <taxon>eudicotyledons</taxon>
        <taxon>Gunneridae</taxon>
        <taxon>Pentapetalae</taxon>
        <taxon>rosids</taxon>
        <taxon>malvids</taxon>
        <taxon>Brassicales</taxon>
        <taxon>Brassicaceae</taxon>
        <taxon>Camelineae</taxon>
        <taxon>Arabidopsis</taxon>
    </lineage>
</organism>
<evidence type="ECO:0000313" key="2">
    <source>
        <dbReference type="EMBL" id="CAA0407527.1"/>
    </source>
</evidence>
<dbReference type="AlphaFoldDB" id="A0A5S9YB58"/>
<name>A0A5S9YB58_ARATH</name>
<sequence length="168" mass="18356">MMANYKPNTAVETPPSRSRRGGGGQNTGYSLFQERDGEMKRSPSSKLGHVLMLLLLLSFLLHHTESTLPPDHEQLSINGRRIMAYYKHDGAIAAPPSRSGRGGGHGKRMMPYHKPNAPIQTPPSRSRRREGGHNGSRQMGIYRPNGDIYTGPSNSGHGGGHIHQNSSP</sequence>